<reference evidence="1" key="1">
    <citation type="journal article" date="2020" name="Stud. Mycol.">
        <title>101 Dothideomycetes genomes: a test case for predicting lifestyles and emergence of pathogens.</title>
        <authorList>
            <person name="Haridas S."/>
            <person name="Albert R."/>
            <person name="Binder M."/>
            <person name="Bloem J."/>
            <person name="Labutti K."/>
            <person name="Salamov A."/>
            <person name="Andreopoulos B."/>
            <person name="Baker S."/>
            <person name="Barry K."/>
            <person name="Bills G."/>
            <person name="Bluhm B."/>
            <person name="Cannon C."/>
            <person name="Castanera R."/>
            <person name="Culley D."/>
            <person name="Daum C."/>
            <person name="Ezra D."/>
            <person name="Gonzalez J."/>
            <person name="Henrissat B."/>
            <person name="Kuo A."/>
            <person name="Liang C."/>
            <person name="Lipzen A."/>
            <person name="Lutzoni F."/>
            <person name="Magnuson J."/>
            <person name="Mondo S."/>
            <person name="Nolan M."/>
            <person name="Ohm R."/>
            <person name="Pangilinan J."/>
            <person name="Park H.-J."/>
            <person name="Ramirez L."/>
            <person name="Alfaro M."/>
            <person name="Sun H."/>
            <person name="Tritt A."/>
            <person name="Yoshinaga Y."/>
            <person name="Zwiers L.-H."/>
            <person name="Turgeon B."/>
            <person name="Goodwin S."/>
            <person name="Spatafora J."/>
            <person name="Crous P."/>
            <person name="Grigoriev I."/>
        </authorList>
    </citation>
    <scope>NUCLEOTIDE SEQUENCE</scope>
    <source>
        <strain evidence="1">CBS 525.71</strain>
    </source>
</reference>
<name>A0ACB6RIV5_9PLEO</name>
<evidence type="ECO:0000313" key="1">
    <source>
        <dbReference type="EMBL" id="KAF2621921.1"/>
    </source>
</evidence>
<gene>
    <name evidence="1" type="ORF">BU25DRAFT_426043</name>
</gene>
<dbReference type="EMBL" id="MU006749">
    <property type="protein sequence ID" value="KAF2621921.1"/>
    <property type="molecule type" value="Genomic_DNA"/>
</dbReference>
<comment type="caution">
    <text evidence="1">The sequence shown here is derived from an EMBL/GenBank/DDBJ whole genome shotgun (WGS) entry which is preliminary data.</text>
</comment>
<protein>
    <submittedName>
        <fullName evidence="1">Uncharacterized protein</fullName>
    </submittedName>
</protein>
<sequence>MASQAVFKYLLNTYESLATAHKSVDYEAINAPEDHLAINVCAGCNKLADYYSKLDDSPYYFIATLLHPYYKTYCDNAWREKDGWFAAGYAGFQRVWRKYKPLQPLCCCCPTGVDGSIDNTIDAFVNSEMCDDAAEDDEYNGWIKYETHWTIPNYRNWQLTCPQYPPPAATVSVGPELLAALLTLRSWICAGFKTPSGAEADAYSDKEVDAEYAVEEWKDANI</sequence>
<accession>A0ACB6RIV5</accession>
<dbReference type="Proteomes" id="UP000799754">
    <property type="component" value="Unassembled WGS sequence"/>
</dbReference>
<keyword evidence="2" id="KW-1185">Reference proteome</keyword>
<evidence type="ECO:0000313" key="2">
    <source>
        <dbReference type="Proteomes" id="UP000799754"/>
    </source>
</evidence>
<proteinExistence type="predicted"/>
<organism evidence="1 2">
    <name type="scientific">Macroventuria anomochaeta</name>
    <dbReference type="NCBI Taxonomy" id="301207"/>
    <lineage>
        <taxon>Eukaryota</taxon>
        <taxon>Fungi</taxon>
        <taxon>Dikarya</taxon>
        <taxon>Ascomycota</taxon>
        <taxon>Pezizomycotina</taxon>
        <taxon>Dothideomycetes</taxon>
        <taxon>Pleosporomycetidae</taxon>
        <taxon>Pleosporales</taxon>
        <taxon>Pleosporineae</taxon>
        <taxon>Didymellaceae</taxon>
        <taxon>Macroventuria</taxon>
    </lineage>
</organism>